<dbReference type="EMBL" id="ML993881">
    <property type="protein sequence ID" value="KAF2204215.1"/>
    <property type="molecule type" value="Genomic_DNA"/>
</dbReference>
<dbReference type="Proteomes" id="UP000799536">
    <property type="component" value="Unassembled WGS sequence"/>
</dbReference>
<feature type="region of interest" description="Disordered" evidence="1">
    <location>
        <begin position="262"/>
        <end position="289"/>
    </location>
</feature>
<feature type="region of interest" description="Disordered" evidence="1">
    <location>
        <begin position="302"/>
        <end position="330"/>
    </location>
</feature>
<evidence type="ECO:0000256" key="1">
    <source>
        <dbReference type="SAM" id="MobiDB-lite"/>
    </source>
</evidence>
<reference evidence="2" key="1">
    <citation type="journal article" date="2020" name="Stud. Mycol.">
        <title>101 Dothideomycetes genomes: a test case for predicting lifestyles and emergence of pathogens.</title>
        <authorList>
            <person name="Haridas S."/>
            <person name="Albert R."/>
            <person name="Binder M."/>
            <person name="Bloem J."/>
            <person name="Labutti K."/>
            <person name="Salamov A."/>
            <person name="Andreopoulos B."/>
            <person name="Baker S."/>
            <person name="Barry K."/>
            <person name="Bills G."/>
            <person name="Bluhm B."/>
            <person name="Cannon C."/>
            <person name="Castanera R."/>
            <person name="Culley D."/>
            <person name="Daum C."/>
            <person name="Ezra D."/>
            <person name="Gonzalez J."/>
            <person name="Henrissat B."/>
            <person name="Kuo A."/>
            <person name="Liang C."/>
            <person name="Lipzen A."/>
            <person name="Lutzoni F."/>
            <person name="Magnuson J."/>
            <person name="Mondo S."/>
            <person name="Nolan M."/>
            <person name="Ohm R."/>
            <person name="Pangilinan J."/>
            <person name="Park H.-J."/>
            <person name="Ramirez L."/>
            <person name="Alfaro M."/>
            <person name="Sun H."/>
            <person name="Tritt A."/>
            <person name="Yoshinaga Y."/>
            <person name="Zwiers L.-H."/>
            <person name="Turgeon B."/>
            <person name="Goodwin S."/>
            <person name="Spatafora J."/>
            <person name="Crous P."/>
            <person name="Grigoriev I."/>
        </authorList>
    </citation>
    <scope>NUCLEOTIDE SEQUENCE</scope>
    <source>
        <strain evidence="2">ATCC 74209</strain>
    </source>
</reference>
<feature type="compositionally biased region" description="Polar residues" evidence="1">
    <location>
        <begin position="28"/>
        <end position="37"/>
    </location>
</feature>
<evidence type="ECO:0000313" key="2">
    <source>
        <dbReference type="EMBL" id="KAF2204215.1"/>
    </source>
</evidence>
<accession>A0A9P4N1V9</accession>
<keyword evidence="3" id="KW-1185">Reference proteome</keyword>
<gene>
    <name evidence="2" type="ORF">GQ43DRAFT_429138</name>
</gene>
<comment type="caution">
    <text evidence="2">The sequence shown here is derived from an EMBL/GenBank/DDBJ whole genome shotgun (WGS) entry which is preliminary data.</text>
</comment>
<proteinExistence type="predicted"/>
<protein>
    <submittedName>
        <fullName evidence="2">Uncharacterized protein</fullName>
    </submittedName>
</protein>
<feature type="compositionally biased region" description="Basic residues" evidence="1">
    <location>
        <begin position="457"/>
        <end position="467"/>
    </location>
</feature>
<feature type="compositionally biased region" description="Basic and acidic residues" evidence="1">
    <location>
        <begin position="431"/>
        <end position="451"/>
    </location>
</feature>
<organism evidence="2 3">
    <name type="scientific">Delitschia confertaspora ATCC 74209</name>
    <dbReference type="NCBI Taxonomy" id="1513339"/>
    <lineage>
        <taxon>Eukaryota</taxon>
        <taxon>Fungi</taxon>
        <taxon>Dikarya</taxon>
        <taxon>Ascomycota</taxon>
        <taxon>Pezizomycotina</taxon>
        <taxon>Dothideomycetes</taxon>
        <taxon>Pleosporomycetidae</taxon>
        <taxon>Pleosporales</taxon>
        <taxon>Delitschiaceae</taxon>
        <taxon>Delitschia</taxon>
    </lineage>
</organism>
<feature type="region of interest" description="Disordered" evidence="1">
    <location>
        <begin position="506"/>
        <end position="525"/>
    </location>
</feature>
<feature type="region of interest" description="Disordered" evidence="1">
    <location>
        <begin position="1"/>
        <end position="58"/>
    </location>
</feature>
<feature type="region of interest" description="Disordered" evidence="1">
    <location>
        <begin position="431"/>
        <end position="499"/>
    </location>
</feature>
<feature type="compositionally biased region" description="Basic and acidic residues" evidence="1">
    <location>
        <begin position="39"/>
        <end position="50"/>
    </location>
</feature>
<sequence>MSDPPPRSRGPAPANSNLTHREEDVISNPFSVEQLQAETEGREKILRTPETEDAETTPDMITGLLYSDSVQQPDVQMPRGMRMPAGRAPSPPVTEVLRSRFFASGSAQQAFAQPGAAQLAGHKTPAQRADPVWPSAVLHPISVEAFGTEASRAAWEATAAMPEVRRSRWGLPPPANTAARAGNPSTMRAEAAPFGPFNPCAIRYSSENQPSFVGSEDRHKGAGTDNVLDKNAFSAGPVKPVFDPTLISSAGQFSARSVPFRMPTQAGGVDQRGRRKLSGDGIPGKDAKRACMDDDMHLRQVGPYTLPPSDTGPAASGRSEHASAPVHHRKDVKTVIKAFPPGASIRLGTRGTSTMNITIPNNAALVNAISSVLDPGEFVLMTLPEREGRVEVFENMLQGYELARQAATMAASVARGLAEKELVAAQAAAEAKEKGASEKGASEKGASEKGAETINAPKKKRQHRGGRKANEARNKKRAAARAQQLNGNDDEDIDISEEDNEDDRAFHRLSIASTSHIPWIVRPPS</sequence>
<dbReference type="AlphaFoldDB" id="A0A9P4N1V9"/>
<name>A0A9P4N1V9_9PLEO</name>
<feature type="compositionally biased region" description="Acidic residues" evidence="1">
    <location>
        <begin position="488"/>
        <end position="499"/>
    </location>
</feature>
<evidence type="ECO:0000313" key="3">
    <source>
        <dbReference type="Proteomes" id="UP000799536"/>
    </source>
</evidence>